<dbReference type="InterPro" id="IPR002104">
    <property type="entry name" value="Integrase_catalytic"/>
</dbReference>
<evidence type="ECO:0000256" key="4">
    <source>
        <dbReference type="ARBA" id="ARBA00022737"/>
    </source>
</evidence>
<evidence type="ECO:0000259" key="13">
    <source>
        <dbReference type="PROSITE" id="PS51900"/>
    </source>
</evidence>
<feature type="domain" description="Tyr recombinase" evidence="12">
    <location>
        <begin position="186"/>
        <end position="394"/>
    </location>
</feature>
<dbReference type="Pfam" id="PF00589">
    <property type="entry name" value="Phage_integrase"/>
    <property type="match status" value="1"/>
</dbReference>
<dbReference type="PROSITE" id="PS51900">
    <property type="entry name" value="CB"/>
    <property type="match status" value="1"/>
</dbReference>
<evidence type="ECO:0000256" key="5">
    <source>
        <dbReference type="ARBA" id="ARBA00022741"/>
    </source>
</evidence>
<dbReference type="InterPro" id="IPR050090">
    <property type="entry name" value="Tyrosine_recombinase_XerCD"/>
</dbReference>
<evidence type="ECO:0000256" key="6">
    <source>
        <dbReference type="ARBA" id="ARBA00022777"/>
    </source>
</evidence>
<comment type="caution">
    <text evidence="14">The sequence shown here is derived from an EMBL/GenBank/DDBJ whole genome shotgun (WGS) entry which is preliminary data.</text>
</comment>
<evidence type="ECO:0000256" key="9">
    <source>
        <dbReference type="ARBA" id="ARBA00023172"/>
    </source>
</evidence>
<dbReference type="GO" id="GO:0006310">
    <property type="term" value="P:DNA recombination"/>
    <property type="evidence" value="ECO:0007669"/>
    <property type="project" value="UniProtKB-KW"/>
</dbReference>
<keyword evidence="6" id="KW-0418">Kinase</keyword>
<evidence type="ECO:0000259" key="12">
    <source>
        <dbReference type="PROSITE" id="PS51898"/>
    </source>
</evidence>
<dbReference type="GO" id="GO:0044877">
    <property type="term" value="F:protein-containing complex binding"/>
    <property type="evidence" value="ECO:0007669"/>
    <property type="project" value="InterPro"/>
</dbReference>
<dbReference type="InterPro" id="IPR011010">
    <property type="entry name" value="DNA_brk_join_enz"/>
</dbReference>
<dbReference type="CDD" id="cd00799">
    <property type="entry name" value="INT_Cre_C"/>
    <property type="match status" value="1"/>
</dbReference>
<proteinExistence type="inferred from homology"/>
<dbReference type="FunFam" id="1.20.120.150:FF:000001">
    <property type="entry name" value="Serine/threonine-protein kinase TOR"/>
    <property type="match status" value="1"/>
</dbReference>
<dbReference type="GO" id="GO:0003677">
    <property type="term" value="F:DNA binding"/>
    <property type="evidence" value="ECO:0007669"/>
    <property type="project" value="UniProtKB-KW"/>
</dbReference>
<dbReference type="Gene3D" id="1.20.120.150">
    <property type="entry name" value="FKBP12-rapamycin binding domain"/>
    <property type="match status" value="1"/>
</dbReference>
<dbReference type="InterPro" id="IPR036738">
    <property type="entry name" value="FRB_sf"/>
</dbReference>
<keyword evidence="9" id="KW-0233">DNA recombination</keyword>
<gene>
    <name evidence="14" type="ORF">CYL21_5289</name>
</gene>
<evidence type="ECO:0000256" key="3">
    <source>
        <dbReference type="ARBA" id="ARBA00022679"/>
    </source>
</evidence>
<evidence type="ECO:0000313" key="14">
    <source>
        <dbReference type="EMBL" id="KAF4326334.1"/>
    </source>
</evidence>
<dbReference type="PANTHER" id="PTHR30349">
    <property type="entry name" value="PHAGE INTEGRASE-RELATED"/>
    <property type="match status" value="1"/>
</dbReference>
<dbReference type="GO" id="GO:0004674">
    <property type="term" value="F:protein serine/threonine kinase activity"/>
    <property type="evidence" value="ECO:0007669"/>
    <property type="project" value="UniProtKB-EC"/>
</dbReference>
<protein>
    <recommendedName>
        <fullName evidence="2">non-specific serine/threonine protein kinase</fullName>
        <ecNumber evidence="2">2.7.11.1</ecNumber>
    </recommendedName>
</protein>
<dbReference type="SUPFAM" id="SSF56349">
    <property type="entry name" value="DNA breaking-rejoining enzymes"/>
    <property type="match status" value="1"/>
</dbReference>
<evidence type="ECO:0000256" key="11">
    <source>
        <dbReference type="ARBA" id="ARBA00048679"/>
    </source>
</evidence>
<comment type="catalytic activity">
    <reaction evidence="11">
        <text>L-seryl-[protein] + ATP = O-phospho-L-seryl-[protein] + ADP + H(+)</text>
        <dbReference type="Rhea" id="RHEA:17989"/>
        <dbReference type="Rhea" id="RHEA-COMP:9863"/>
        <dbReference type="Rhea" id="RHEA-COMP:11604"/>
        <dbReference type="ChEBI" id="CHEBI:15378"/>
        <dbReference type="ChEBI" id="CHEBI:29999"/>
        <dbReference type="ChEBI" id="CHEBI:30616"/>
        <dbReference type="ChEBI" id="CHEBI:83421"/>
        <dbReference type="ChEBI" id="CHEBI:456216"/>
        <dbReference type="EC" id="2.7.11.1"/>
    </reaction>
</comment>
<dbReference type="InterPro" id="IPR044068">
    <property type="entry name" value="CB"/>
</dbReference>
<dbReference type="Gene3D" id="1.10.443.10">
    <property type="entry name" value="Intergrase catalytic core"/>
    <property type="match status" value="1"/>
</dbReference>
<organism evidence="14 15">
    <name type="scientific">Plasmodium falciparum (isolate NF54)</name>
    <dbReference type="NCBI Taxonomy" id="5843"/>
    <lineage>
        <taxon>Eukaryota</taxon>
        <taxon>Sar</taxon>
        <taxon>Alveolata</taxon>
        <taxon>Apicomplexa</taxon>
        <taxon>Aconoidasida</taxon>
        <taxon>Haemosporida</taxon>
        <taxon>Plasmodiidae</taxon>
        <taxon>Plasmodium</taxon>
        <taxon>Plasmodium (Laverania)</taxon>
    </lineage>
</organism>
<sequence length="399" mass="45129">MAPKKKRKVSRILWHEMWHEGLEEASRLYFGERNVKGMFEVLEPLHAMMERGPQTLKETSFNQAYGRDLMEAQEWCRKYMKSGNVKDLLQAWDLYYHVFRRISASPSNPGASNGSNRKWFPAEPEDVRDYLLYLQARGLAVKTIQQHLGQLNMLHRRSGLPRPSDSNAVSLVMRRIRKENVDAGERAKQALAFERTDFDQVRSLMENSDRCQDIRNLAFLGIAYNTLLRIAEIARIRVKDISRTDGGRMLIHIGRTKTLVSTAGVEKALSLGVTKLVERWISVSGVADDPNNYLFCRVRKNGVAAPSATSQLSTRALEGIFEATHRLIYGAKDDSGQRYLAWSGHSARVGAARDMARAGVSIPEIMQAGGWTNVNIVMNYIRNLDSETGAMVRLLEDGD</sequence>
<evidence type="ECO:0000256" key="8">
    <source>
        <dbReference type="ARBA" id="ARBA00023125"/>
    </source>
</evidence>
<dbReference type="EMBL" id="QFXU01000024">
    <property type="protein sequence ID" value="KAF4326334.1"/>
    <property type="molecule type" value="Genomic_DNA"/>
</dbReference>
<keyword evidence="3" id="KW-0808">Transferase</keyword>
<dbReference type="SUPFAM" id="SSF47823">
    <property type="entry name" value="lambda integrase-like, N-terminal domain"/>
    <property type="match status" value="1"/>
</dbReference>
<accession>A0A8S9VHN9</accession>
<dbReference type="Pfam" id="PF08771">
    <property type="entry name" value="FRB_dom"/>
    <property type="match status" value="1"/>
</dbReference>
<dbReference type="AlphaFoldDB" id="A0A8S9VHN9"/>
<dbReference type="PANTHER" id="PTHR30349:SF41">
    <property type="entry name" value="INTEGRASE_RECOMBINASE PROTEIN MJ0367-RELATED"/>
    <property type="match status" value="1"/>
</dbReference>
<evidence type="ECO:0000313" key="15">
    <source>
        <dbReference type="Proteomes" id="UP000754359"/>
    </source>
</evidence>
<keyword evidence="4" id="KW-0677">Repeat</keyword>
<reference evidence="14 15" key="1">
    <citation type="submission" date="2018-05" db="EMBL/GenBank/DDBJ databases">
        <title>Genome assembly of Plasmodium falciparum NF54 DiCre.</title>
        <authorList>
            <person name="Baumgarten S."/>
            <person name="Treeck M."/>
            <person name="Scherf A."/>
        </authorList>
    </citation>
    <scope>NUCLEOTIDE SEQUENCE [LARGE SCALE GENOMIC DNA]</scope>
    <source>
        <strain evidence="14">NF54</strain>
    </source>
</reference>
<keyword evidence="5" id="KW-0547">Nucleotide-binding</keyword>
<evidence type="ECO:0000256" key="1">
    <source>
        <dbReference type="ARBA" id="ARBA00011031"/>
    </source>
</evidence>
<dbReference type="PROSITE" id="PS51898">
    <property type="entry name" value="TYR_RECOMBINASE"/>
    <property type="match status" value="1"/>
</dbReference>
<dbReference type="SUPFAM" id="SSF47212">
    <property type="entry name" value="FKBP12-rapamycin-binding domain of FKBP-rapamycin-associated protein (FRAP)"/>
    <property type="match status" value="1"/>
</dbReference>
<dbReference type="GO" id="GO:0005524">
    <property type="term" value="F:ATP binding"/>
    <property type="evidence" value="ECO:0007669"/>
    <property type="project" value="UniProtKB-KW"/>
</dbReference>
<dbReference type="EC" id="2.7.11.1" evidence="2"/>
<evidence type="ECO:0000256" key="2">
    <source>
        <dbReference type="ARBA" id="ARBA00012513"/>
    </source>
</evidence>
<dbReference type="GO" id="GO:0015074">
    <property type="term" value="P:DNA integration"/>
    <property type="evidence" value="ECO:0007669"/>
    <property type="project" value="InterPro"/>
</dbReference>
<dbReference type="InterPro" id="IPR009076">
    <property type="entry name" value="FRB_dom"/>
</dbReference>
<feature type="domain" description="Core-binding (CB)" evidence="13">
    <location>
        <begin position="70"/>
        <end position="159"/>
    </location>
</feature>
<evidence type="ECO:0000256" key="10">
    <source>
        <dbReference type="ARBA" id="ARBA00047899"/>
    </source>
</evidence>
<evidence type="ECO:0000256" key="7">
    <source>
        <dbReference type="ARBA" id="ARBA00022840"/>
    </source>
</evidence>
<dbReference type="InterPro" id="IPR013762">
    <property type="entry name" value="Integrase-like_cat_sf"/>
</dbReference>
<comment type="similarity">
    <text evidence="1">Belongs to the PI3/PI4-kinase family.</text>
</comment>
<dbReference type="Proteomes" id="UP000754359">
    <property type="component" value="Unassembled WGS sequence"/>
</dbReference>
<dbReference type="SMART" id="SM01345">
    <property type="entry name" value="Rapamycin_bind"/>
    <property type="match status" value="1"/>
</dbReference>
<name>A0A8S9VHN9_PLAFO</name>
<keyword evidence="8" id="KW-0238">DNA-binding</keyword>
<comment type="catalytic activity">
    <reaction evidence="10">
        <text>L-threonyl-[protein] + ATP = O-phospho-L-threonyl-[protein] + ADP + H(+)</text>
        <dbReference type="Rhea" id="RHEA:46608"/>
        <dbReference type="Rhea" id="RHEA-COMP:11060"/>
        <dbReference type="Rhea" id="RHEA-COMP:11605"/>
        <dbReference type="ChEBI" id="CHEBI:15378"/>
        <dbReference type="ChEBI" id="CHEBI:30013"/>
        <dbReference type="ChEBI" id="CHEBI:30616"/>
        <dbReference type="ChEBI" id="CHEBI:61977"/>
        <dbReference type="ChEBI" id="CHEBI:456216"/>
        <dbReference type="EC" id="2.7.11.1"/>
    </reaction>
</comment>
<keyword evidence="7" id="KW-0067">ATP-binding</keyword>